<dbReference type="GO" id="GO:0006281">
    <property type="term" value="P:DNA repair"/>
    <property type="evidence" value="ECO:0007669"/>
    <property type="project" value="UniProtKB-KW"/>
</dbReference>
<keyword evidence="3" id="KW-0234">DNA repair</keyword>
<dbReference type="InParanoid" id="A0A2T3AC28"/>
<evidence type="ECO:0000256" key="3">
    <source>
        <dbReference type="ARBA" id="ARBA00023204"/>
    </source>
</evidence>
<evidence type="ECO:0000313" key="8">
    <source>
        <dbReference type="EMBL" id="PSR90772.1"/>
    </source>
</evidence>
<keyword evidence="4" id="KW-0539">Nucleus</keyword>
<evidence type="ECO:0000313" key="9">
    <source>
        <dbReference type="Proteomes" id="UP000241462"/>
    </source>
</evidence>
<dbReference type="InterPro" id="IPR048800">
    <property type="entry name" value="Cac1-like_C"/>
</dbReference>
<feature type="compositionally biased region" description="Polar residues" evidence="5">
    <location>
        <begin position="77"/>
        <end position="115"/>
    </location>
</feature>
<keyword evidence="9" id="KW-1185">Reference proteome</keyword>
<dbReference type="Pfam" id="PF12253">
    <property type="entry name" value="CAF1A_dimeriz"/>
    <property type="match status" value="1"/>
</dbReference>
<evidence type="ECO:0000256" key="1">
    <source>
        <dbReference type="ARBA" id="ARBA00004123"/>
    </source>
</evidence>
<protein>
    <submittedName>
        <fullName evidence="8">Chromatin assembly factor 1 subunit A-domain-containing protein</fullName>
    </submittedName>
</protein>
<dbReference type="InterPro" id="IPR022043">
    <property type="entry name" value="CAF1A_DD"/>
</dbReference>
<name>A0A2T3AC28_9PEZI</name>
<sequence length="629" mass="69187">MTLVVMSAADTAEMSSPGRKRTHEEYSHDISDVQREVKGEHQFPVKVERADSGLSAPEHLSSSLTPSMQSSPAALNEMTSTSTTGANSTLPYTPTRQPLQPVTPVPQNGANTTQHAVFPPAKTSLPTGQGPPAKRKRLTPAEKQAKQDEEAAKKAEKEKKRQEQEALKQANEEKRAQKQAEKDKKQAEVEAKKKEREQREREKKEEAERKARAQTKIGAFFKRPATAPKTITSASPAATQALVEARSPSPAAAQSEYEKLAIPFFVHNNVSLAKDRFAMDQDAREAKTTILTDYLTGKRSPAPTKPFDPLTALHLHTTPLPRGKRHPQVREIMAHHEGGLSSPINLITESMSLPTQKSLKAIPMKQFSFHEDVRPGYYGTITSVGSLATLQRMARHPAAKNLPLNYDYDSEAEWVQGDEEEDAEGIDDMTDDEEEEEDDKSMDGFLDDSEDTKRGLGGLMPANSMEPESSGICFEDGDNRNPNAELRKFGMEVLIPNLEQHHSIDPFSKAYWAPETKAEPPSGIAQLIKAQATKSHNADSTSNGCMLPPPAPKASTATAGHSAVDLIPANMIDEFKSVILEFKFLPKTALIPTLQHKFDKCKKAQIAATLDHVAEKPKKKGDWHIKAGL</sequence>
<dbReference type="GO" id="GO:0033186">
    <property type="term" value="C:CAF-1 complex"/>
    <property type="evidence" value="ECO:0007669"/>
    <property type="project" value="TreeGrafter"/>
</dbReference>
<evidence type="ECO:0000259" key="7">
    <source>
        <dbReference type="Pfam" id="PF21796"/>
    </source>
</evidence>
<feature type="domain" description="Chromatin assembly factor 1 subunit A dimerization" evidence="6">
    <location>
        <begin position="365"/>
        <end position="440"/>
    </location>
</feature>
<feature type="region of interest" description="Disordered" evidence="5">
    <location>
        <begin position="1"/>
        <end position="214"/>
    </location>
</feature>
<feature type="compositionally biased region" description="Basic and acidic residues" evidence="5">
    <location>
        <begin position="139"/>
        <end position="211"/>
    </location>
</feature>
<feature type="compositionally biased region" description="Acidic residues" evidence="5">
    <location>
        <begin position="416"/>
        <end position="450"/>
    </location>
</feature>
<dbReference type="STRING" id="2025994.A0A2T3AC28"/>
<feature type="domain" description="Chromatin assembly factor 1 subunit Cac1-like C-terminal" evidence="7">
    <location>
        <begin position="573"/>
        <end position="623"/>
    </location>
</feature>
<dbReference type="Pfam" id="PF21796">
    <property type="entry name" value="Cac1_C"/>
    <property type="match status" value="1"/>
</dbReference>
<evidence type="ECO:0000256" key="4">
    <source>
        <dbReference type="ARBA" id="ARBA00023242"/>
    </source>
</evidence>
<organism evidence="8 9">
    <name type="scientific">Coniella lustricola</name>
    <dbReference type="NCBI Taxonomy" id="2025994"/>
    <lineage>
        <taxon>Eukaryota</taxon>
        <taxon>Fungi</taxon>
        <taxon>Dikarya</taxon>
        <taxon>Ascomycota</taxon>
        <taxon>Pezizomycotina</taxon>
        <taxon>Sordariomycetes</taxon>
        <taxon>Sordariomycetidae</taxon>
        <taxon>Diaporthales</taxon>
        <taxon>Schizoparmaceae</taxon>
        <taxon>Coniella</taxon>
    </lineage>
</organism>
<dbReference type="OrthoDB" id="79480at2759"/>
<dbReference type="FunCoup" id="A0A2T3AC28">
    <property type="interactions" value="102"/>
</dbReference>
<keyword evidence="2" id="KW-0227">DNA damage</keyword>
<dbReference type="GO" id="GO:0006334">
    <property type="term" value="P:nucleosome assembly"/>
    <property type="evidence" value="ECO:0007669"/>
    <property type="project" value="TreeGrafter"/>
</dbReference>
<evidence type="ECO:0000256" key="5">
    <source>
        <dbReference type="SAM" id="MobiDB-lite"/>
    </source>
</evidence>
<gene>
    <name evidence="8" type="ORF">BD289DRAFT_205685</name>
</gene>
<feature type="region of interest" description="Disordered" evidence="5">
    <location>
        <begin position="416"/>
        <end position="462"/>
    </location>
</feature>
<reference evidence="8 9" key="1">
    <citation type="journal article" date="2018" name="Mycol. Prog.">
        <title>Coniella lustricola, a new species from submerged detritus.</title>
        <authorList>
            <person name="Raudabaugh D.B."/>
            <person name="Iturriaga T."/>
            <person name="Carver A."/>
            <person name="Mondo S."/>
            <person name="Pangilinan J."/>
            <person name="Lipzen A."/>
            <person name="He G."/>
            <person name="Amirebrahimi M."/>
            <person name="Grigoriev I.V."/>
            <person name="Miller A.N."/>
        </authorList>
    </citation>
    <scope>NUCLEOTIDE SEQUENCE [LARGE SCALE GENOMIC DNA]</scope>
    <source>
        <strain evidence="8 9">B22-T-1</strain>
    </source>
</reference>
<accession>A0A2T3AC28</accession>
<dbReference type="Proteomes" id="UP000241462">
    <property type="component" value="Unassembled WGS sequence"/>
</dbReference>
<dbReference type="PANTHER" id="PTHR15272">
    <property type="entry name" value="CHROMATIN ASSEMBLY FACTOR 1 SUBUNIT A CAF-1 SUBUNIT A"/>
    <property type="match status" value="1"/>
</dbReference>
<evidence type="ECO:0000259" key="6">
    <source>
        <dbReference type="Pfam" id="PF12253"/>
    </source>
</evidence>
<dbReference type="GO" id="GO:0005634">
    <property type="term" value="C:nucleus"/>
    <property type="evidence" value="ECO:0007669"/>
    <property type="project" value="UniProtKB-SubCell"/>
</dbReference>
<feature type="compositionally biased region" description="Low complexity" evidence="5">
    <location>
        <begin position="60"/>
        <end position="72"/>
    </location>
</feature>
<evidence type="ECO:0000256" key="2">
    <source>
        <dbReference type="ARBA" id="ARBA00022763"/>
    </source>
</evidence>
<comment type="subcellular location">
    <subcellularLocation>
        <location evidence="1">Nucleus</location>
    </subcellularLocation>
</comment>
<proteinExistence type="predicted"/>
<dbReference type="PANTHER" id="PTHR15272:SF0">
    <property type="entry name" value="CHROMATIN ASSEMBLY FACTOR 1 SUBUNIT A"/>
    <property type="match status" value="1"/>
</dbReference>
<dbReference type="AlphaFoldDB" id="A0A2T3AC28"/>
<dbReference type="EMBL" id="KZ678415">
    <property type="protein sequence ID" value="PSR90772.1"/>
    <property type="molecule type" value="Genomic_DNA"/>
</dbReference>
<feature type="compositionally biased region" description="Basic and acidic residues" evidence="5">
    <location>
        <begin position="22"/>
        <end position="51"/>
    </location>
</feature>